<gene>
    <name evidence="1" type="ORF">Cgig2_023644</name>
</gene>
<proteinExistence type="predicted"/>
<dbReference type="EMBL" id="JAKOGI010000935">
    <property type="protein sequence ID" value="KAJ8429102.1"/>
    <property type="molecule type" value="Genomic_DNA"/>
</dbReference>
<organism evidence="1 2">
    <name type="scientific">Carnegiea gigantea</name>
    <dbReference type="NCBI Taxonomy" id="171969"/>
    <lineage>
        <taxon>Eukaryota</taxon>
        <taxon>Viridiplantae</taxon>
        <taxon>Streptophyta</taxon>
        <taxon>Embryophyta</taxon>
        <taxon>Tracheophyta</taxon>
        <taxon>Spermatophyta</taxon>
        <taxon>Magnoliopsida</taxon>
        <taxon>eudicotyledons</taxon>
        <taxon>Gunneridae</taxon>
        <taxon>Pentapetalae</taxon>
        <taxon>Caryophyllales</taxon>
        <taxon>Cactineae</taxon>
        <taxon>Cactaceae</taxon>
        <taxon>Cactoideae</taxon>
        <taxon>Echinocereeae</taxon>
        <taxon>Carnegiea</taxon>
    </lineage>
</organism>
<protein>
    <recommendedName>
        <fullName evidence="3">DUF4283 domain-containing protein</fullName>
    </recommendedName>
</protein>
<evidence type="ECO:0000313" key="2">
    <source>
        <dbReference type="Proteomes" id="UP001153076"/>
    </source>
</evidence>
<evidence type="ECO:0008006" key="3">
    <source>
        <dbReference type="Google" id="ProtNLM"/>
    </source>
</evidence>
<reference evidence="1" key="1">
    <citation type="submission" date="2022-04" db="EMBL/GenBank/DDBJ databases">
        <title>Carnegiea gigantea Genome sequencing and assembly v2.</title>
        <authorList>
            <person name="Copetti D."/>
            <person name="Sanderson M.J."/>
            <person name="Burquez A."/>
            <person name="Wojciechowski M.F."/>
        </authorList>
    </citation>
    <scope>NUCLEOTIDE SEQUENCE</scope>
    <source>
        <strain evidence="1">SGP5-SGP5p</strain>
        <tissue evidence="1">Aerial part</tissue>
    </source>
</reference>
<accession>A0A9Q1Q437</accession>
<name>A0A9Q1Q437_9CARY</name>
<dbReference type="OrthoDB" id="1044792at2759"/>
<dbReference type="AlphaFoldDB" id="A0A9Q1Q437"/>
<dbReference type="PANTHER" id="PTHR31286:SF178">
    <property type="entry name" value="DUF4283 DOMAIN-CONTAINING PROTEIN"/>
    <property type="match status" value="1"/>
</dbReference>
<comment type="caution">
    <text evidence="1">The sequence shown here is derived from an EMBL/GenBank/DDBJ whole genome shotgun (WGS) entry which is preliminary data.</text>
</comment>
<dbReference type="PANTHER" id="PTHR31286">
    <property type="entry name" value="GLYCINE-RICH CELL WALL STRUCTURAL PROTEIN 1.8-LIKE"/>
    <property type="match status" value="1"/>
</dbReference>
<dbReference type="InterPro" id="IPR040256">
    <property type="entry name" value="At4g02000-like"/>
</dbReference>
<sequence>MRMNQRSELNKLHCAHGGNSSLKTTLIRGDKSGAKEHMETGTRELDKNLFSFQFFSNADKEYVLNKGPWAFDGHLLLVKEIIGLEQPLDIKFDTARFWMKAYSVPPKTNDGVRKDVGVQLGTFLGCDEANLYCGVDKSVNFQVEIDITMPLSSRHSHVRGKALWISLGYVKFPYFYYGCGKLGYVLKGNDVVVDTDLDVSKLRYGEWLRAPPKNRDASKAHLQLKFEDPGSQKWHQGLNGTGRKDMLVDEVRAIRVGNEEFKQKKHDTRVLAGKEREFYGTYVDARGRSGGLALLWLKDIQAKLLSQSLIMLTLKWLEEMTNQLVIYRCAWVARNIKSAQNL</sequence>
<keyword evidence="2" id="KW-1185">Reference proteome</keyword>
<dbReference type="Proteomes" id="UP001153076">
    <property type="component" value="Unassembled WGS sequence"/>
</dbReference>
<evidence type="ECO:0000313" key="1">
    <source>
        <dbReference type="EMBL" id="KAJ8429102.1"/>
    </source>
</evidence>